<dbReference type="Proteomes" id="UP001153269">
    <property type="component" value="Unassembled WGS sequence"/>
</dbReference>
<sequence length="151" mass="17257">MAEWSKAPDSRTDSFLAKGDFWSLNGDSIRSPLIYPLPTSFSAVRCVCLAIGPPEPLCAVDEAFVEMPFLPLDLAWALIPSLHPELLIIRSRYRRARINKSVETPMRDEGAFSSDRDISQAHRRSREEPREKDQVSERDTGREEEKVKIRE</sequence>
<keyword evidence="3" id="KW-1185">Reference proteome</keyword>
<proteinExistence type="predicted"/>
<evidence type="ECO:0000313" key="3">
    <source>
        <dbReference type="Proteomes" id="UP001153269"/>
    </source>
</evidence>
<comment type="caution">
    <text evidence="2">The sequence shown here is derived from an EMBL/GenBank/DDBJ whole genome shotgun (WGS) entry which is preliminary data.</text>
</comment>
<accession>A0A9N7VSY7</accession>
<dbReference type="EMBL" id="CADEAL010004291">
    <property type="protein sequence ID" value="CAB1456259.1"/>
    <property type="molecule type" value="Genomic_DNA"/>
</dbReference>
<dbReference type="AlphaFoldDB" id="A0A9N7VSY7"/>
<gene>
    <name evidence="2" type="ORF">PLEPLA_LOCUS44043</name>
</gene>
<evidence type="ECO:0000313" key="2">
    <source>
        <dbReference type="EMBL" id="CAB1456259.1"/>
    </source>
</evidence>
<organism evidence="2 3">
    <name type="scientific">Pleuronectes platessa</name>
    <name type="common">European plaice</name>
    <dbReference type="NCBI Taxonomy" id="8262"/>
    <lineage>
        <taxon>Eukaryota</taxon>
        <taxon>Metazoa</taxon>
        <taxon>Chordata</taxon>
        <taxon>Craniata</taxon>
        <taxon>Vertebrata</taxon>
        <taxon>Euteleostomi</taxon>
        <taxon>Actinopterygii</taxon>
        <taxon>Neopterygii</taxon>
        <taxon>Teleostei</taxon>
        <taxon>Neoteleostei</taxon>
        <taxon>Acanthomorphata</taxon>
        <taxon>Carangaria</taxon>
        <taxon>Pleuronectiformes</taxon>
        <taxon>Pleuronectoidei</taxon>
        <taxon>Pleuronectidae</taxon>
        <taxon>Pleuronectes</taxon>
    </lineage>
</organism>
<evidence type="ECO:0000256" key="1">
    <source>
        <dbReference type="SAM" id="MobiDB-lite"/>
    </source>
</evidence>
<feature type="region of interest" description="Disordered" evidence="1">
    <location>
        <begin position="104"/>
        <end position="151"/>
    </location>
</feature>
<name>A0A9N7VSY7_PLEPL</name>
<protein>
    <submittedName>
        <fullName evidence="2">Uncharacterized protein</fullName>
    </submittedName>
</protein>
<feature type="compositionally biased region" description="Basic and acidic residues" evidence="1">
    <location>
        <begin position="105"/>
        <end position="151"/>
    </location>
</feature>
<reference evidence="2" key="1">
    <citation type="submission" date="2020-03" db="EMBL/GenBank/DDBJ databases">
        <authorList>
            <person name="Weist P."/>
        </authorList>
    </citation>
    <scope>NUCLEOTIDE SEQUENCE</scope>
</reference>